<keyword evidence="2" id="KW-1185">Reference proteome</keyword>
<name>A0AAD8Y1L5_9STRA</name>
<comment type="caution">
    <text evidence="1">The sequence shown here is derived from an EMBL/GenBank/DDBJ whole genome shotgun (WGS) entry which is preliminary data.</text>
</comment>
<proteinExistence type="predicted"/>
<dbReference type="EMBL" id="JATAAI010000022">
    <property type="protein sequence ID" value="KAK1737916.1"/>
    <property type="molecule type" value="Genomic_DNA"/>
</dbReference>
<dbReference type="InterPro" id="IPR014955">
    <property type="entry name" value="DUF1826"/>
</dbReference>
<dbReference type="Pfam" id="PF08856">
    <property type="entry name" value="DUF1826"/>
    <property type="match status" value="1"/>
</dbReference>
<evidence type="ECO:0000313" key="2">
    <source>
        <dbReference type="Proteomes" id="UP001224775"/>
    </source>
</evidence>
<sequence>MKIASLVATGFAYYLNNRQYYILHQQTAHSLAVASMKTMVGEQSACISDDCGCDHDHDDTISSRSARKKVTGREIAFVNKLPDLAKIMDDDIQLVVWEQQEQPNFIKALNDPSIPPERLPSFEGMVPALPELVAEVIKKHIFLPYDIRSRPNVLTEAEADELADHVDKLVQLFADVAIQSGYIDGNVHGNVDELPFVHVKLQVMTNDGCRFWHQDSVPFRLVSTLRGPCTEWVPPEFSAATLKRRQHDSKHARSMNLSDVALFKGRGDADAESIYGQPGIVHRSPRIEESGESRVILIIDIPQEGWHFD</sequence>
<reference evidence="1" key="1">
    <citation type="submission" date="2023-06" db="EMBL/GenBank/DDBJ databases">
        <title>Survivors Of The Sea: Transcriptome response of Skeletonema marinoi to long-term dormancy.</title>
        <authorList>
            <person name="Pinder M.I.M."/>
            <person name="Kourtchenko O."/>
            <person name="Robertson E.K."/>
            <person name="Larsson T."/>
            <person name="Maumus F."/>
            <person name="Osuna-Cruz C.M."/>
            <person name="Vancaester E."/>
            <person name="Stenow R."/>
            <person name="Vandepoele K."/>
            <person name="Ploug H."/>
            <person name="Bruchert V."/>
            <person name="Godhe A."/>
            <person name="Topel M."/>
        </authorList>
    </citation>
    <scope>NUCLEOTIDE SEQUENCE</scope>
    <source>
        <strain evidence="1">R05AC</strain>
    </source>
</reference>
<protein>
    <submittedName>
        <fullName evidence="1">DUF1826 domain-containing protein</fullName>
    </submittedName>
</protein>
<dbReference type="Proteomes" id="UP001224775">
    <property type="component" value="Unassembled WGS sequence"/>
</dbReference>
<accession>A0AAD8Y1L5</accession>
<evidence type="ECO:0000313" key="1">
    <source>
        <dbReference type="EMBL" id="KAK1737916.1"/>
    </source>
</evidence>
<gene>
    <name evidence="1" type="ORF">QTG54_011210</name>
</gene>
<dbReference type="AlphaFoldDB" id="A0AAD8Y1L5"/>
<organism evidence="1 2">
    <name type="scientific">Skeletonema marinoi</name>
    <dbReference type="NCBI Taxonomy" id="267567"/>
    <lineage>
        <taxon>Eukaryota</taxon>
        <taxon>Sar</taxon>
        <taxon>Stramenopiles</taxon>
        <taxon>Ochrophyta</taxon>
        <taxon>Bacillariophyta</taxon>
        <taxon>Coscinodiscophyceae</taxon>
        <taxon>Thalassiosirophycidae</taxon>
        <taxon>Thalassiosirales</taxon>
        <taxon>Skeletonemataceae</taxon>
        <taxon>Skeletonema</taxon>
        <taxon>Skeletonema marinoi-dohrnii complex</taxon>
    </lineage>
</organism>